<proteinExistence type="predicted"/>
<comment type="caution">
    <text evidence="1">The sequence shown here is derived from an EMBL/GenBank/DDBJ whole genome shotgun (WGS) entry which is preliminary data.</text>
</comment>
<dbReference type="AlphaFoldDB" id="A0A4P9VMH5"/>
<evidence type="ECO:0000313" key="2">
    <source>
        <dbReference type="Proteomes" id="UP000257039"/>
    </source>
</evidence>
<dbReference type="Proteomes" id="UP000257039">
    <property type="component" value="Unassembled WGS sequence"/>
</dbReference>
<evidence type="ECO:0000313" key="1">
    <source>
        <dbReference type="EMBL" id="RDH43809.1"/>
    </source>
</evidence>
<gene>
    <name evidence="1" type="ORF">B9G39_10345</name>
</gene>
<accession>A0A4P9VMH5</accession>
<keyword evidence="2" id="KW-1185">Reference proteome</keyword>
<dbReference type="EMBL" id="NDXW01000001">
    <property type="protein sequence ID" value="RDH43809.1"/>
    <property type="molecule type" value="Genomic_DNA"/>
</dbReference>
<organism evidence="1 2">
    <name type="scientific">Zooshikella ganghwensis</name>
    <dbReference type="NCBI Taxonomy" id="202772"/>
    <lineage>
        <taxon>Bacteria</taxon>
        <taxon>Pseudomonadati</taxon>
        <taxon>Pseudomonadota</taxon>
        <taxon>Gammaproteobacteria</taxon>
        <taxon>Oceanospirillales</taxon>
        <taxon>Zooshikellaceae</taxon>
        <taxon>Zooshikella</taxon>
    </lineage>
</organism>
<name>A0A4P9VMH5_9GAMM</name>
<sequence length="85" mass="9995">MPLEYKNPSFWVYIRAFIQFGQTVPVLQPANFKKLFILQQMTLLIITYLQGLPYKTHSGFKVKKIPYFKQLSLTLNPYAAHKESK</sequence>
<reference evidence="1 2" key="1">
    <citation type="submission" date="2017-04" db="EMBL/GenBank/DDBJ databases">
        <title>Draft genome sequence of Zooshikella ganghwensis VG4 isolated from Red Sea sediments.</title>
        <authorList>
            <person name="Rehman Z."/>
            <person name="Alam I."/>
            <person name="Kamau A."/>
            <person name="Bajic V."/>
            <person name="Leiknes T."/>
        </authorList>
    </citation>
    <scope>NUCLEOTIDE SEQUENCE [LARGE SCALE GENOMIC DNA]</scope>
    <source>
        <strain evidence="1 2">VG4</strain>
    </source>
</reference>
<protein>
    <submittedName>
        <fullName evidence="1">Uncharacterized protein</fullName>
    </submittedName>
</protein>